<evidence type="ECO:0000313" key="4">
    <source>
        <dbReference type="EMBL" id="NWF46902.1"/>
    </source>
</evidence>
<keyword evidence="1" id="KW-0597">Phosphoprotein</keyword>
<evidence type="ECO:0000313" key="5">
    <source>
        <dbReference type="Proteomes" id="UP000545507"/>
    </source>
</evidence>
<reference evidence="4 5" key="1">
    <citation type="submission" date="2019-09" db="EMBL/GenBank/DDBJ databases">
        <title>Hydrogenophaga aromatica sp. nov., isolated from a para-xylene-degrading enrichment culture.</title>
        <authorList>
            <person name="Tancsics A."/>
            <person name="Banerjee S."/>
        </authorList>
    </citation>
    <scope>NUCLEOTIDE SEQUENCE [LARGE SCALE GENOMIC DNA]</scope>
    <source>
        <strain evidence="4 5">D2P1</strain>
    </source>
</reference>
<dbReference type="Proteomes" id="UP000545507">
    <property type="component" value="Unassembled WGS sequence"/>
</dbReference>
<dbReference type="GO" id="GO:0000160">
    <property type="term" value="P:phosphorelay signal transduction system"/>
    <property type="evidence" value="ECO:0007669"/>
    <property type="project" value="InterPro"/>
</dbReference>
<dbReference type="RefSeq" id="WP_177136814.1">
    <property type="nucleotide sequence ID" value="NZ_VYGV01000016.1"/>
</dbReference>
<evidence type="ECO:0000256" key="2">
    <source>
        <dbReference type="SAM" id="MobiDB-lite"/>
    </source>
</evidence>
<feature type="domain" description="Response regulatory" evidence="3">
    <location>
        <begin position="239"/>
        <end position="357"/>
    </location>
</feature>
<proteinExistence type="predicted"/>
<dbReference type="SUPFAM" id="SSF52172">
    <property type="entry name" value="CheY-like"/>
    <property type="match status" value="1"/>
</dbReference>
<name>A0A7Y8KYR1_9BURK</name>
<evidence type="ECO:0000256" key="1">
    <source>
        <dbReference type="PROSITE-ProRule" id="PRU00169"/>
    </source>
</evidence>
<accession>A0A7Y8KYR1</accession>
<comment type="caution">
    <text evidence="4">The sequence shown here is derived from an EMBL/GenBank/DDBJ whole genome shotgun (WGS) entry which is preliminary data.</text>
</comment>
<organism evidence="4 5">
    <name type="scientific">Hydrogenophaga aromaticivorans</name>
    <dbReference type="NCBI Taxonomy" id="2610898"/>
    <lineage>
        <taxon>Bacteria</taxon>
        <taxon>Pseudomonadati</taxon>
        <taxon>Pseudomonadota</taxon>
        <taxon>Betaproteobacteria</taxon>
        <taxon>Burkholderiales</taxon>
        <taxon>Comamonadaceae</taxon>
        <taxon>Hydrogenophaga</taxon>
    </lineage>
</organism>
<sequence length="371" mass="39879">MAVAYTVALVGFAQNESATFESFFRLAARRPPAYTVQDEVMDAQILIVNADNTQALHLVRYAELPGKVLLVGHNDGGTGWPLQRKPVKLVSVLAAMDALVGVRQPAVARNGAHAPVSPRQGADRGFSATEPADSRKGPSAPAARLRPRSVDTEFPPTRPMVRSRLAPVPHTPPAATPAHPAVAARPSRMPRPGVMGLTDFGGLDVLPTLTAVARSSASRSTRSAAERSKAPVPDVQRGDALLVAESLVEGRILHKRFKRYNLAIDWSREAAQSLAMLKAHPYRLVIIDRLNGEPDAYQVCRSAKQRKLPNGQSPVVVMFAPSAGSMDRLKAGLAGSDAYLSRSVGEGELYKVLAQHRLVSLDGFEKTNISF</sequence>
<dbReference type="InterPro" id="IPR011006">
    <property type="entry name" value="CheY-like_superfamily"/>
</dbReference>
<evidence type="ECO:0000259" key="3">
    <source>
        <dbReference type="PROSITE" id="PS50110"/>
    </source>
</evidence>
<feature type="modified residue" description="4-aspartylphosphate" evidence="1">
    <location>
        <position position="288"/>
    </location>
</feature>
<dbReference type="AlphaFoldDB" id="A0A7Y8KYR1"/>
<gene>
    <name evidence="4" type="ORF">F3K02_16820</name>
</gene>
<feature type="region of interest" description="Disordered" evidence="2">
    <location>
        <begin position="110"/>
        <end position="188"/>
    </location>
</feature>
<dbReference type="PROSITE" id="PS50110">
    <property type="entry name" value="RESPONSE_REGULATORY"/>
    <property type="match status" value="1"/>
</dbReference>
<dbReference type="InterPro" id="IPR001789">
    <property type="entry name" value="Sig_transdc_resp-reg_receiver"/>
</dbReference>
<protein>
    <submittedName>
        <fullName evidence="4">Response regulator transcription factor</fullName>
    </submittedName>
</protein>
<dbReference type="Gene3D" id="3.40.50.2300">
    <property type="match status" value="1"/>
</dbReference>
<dbReference type="EMBL" id="VYGV01000016">
    <property type="protein sequence ID" value="NWF46902.1"/>
    <property type="molecule type" value="Genomic_DNA"/>
</dbReference>
<keyword evidence="5" id="KW-1185">Reference proteome</keyword>